<accession>A0ABD2KYN4</accession>
<sequence length="541" mass="62310">MNAFYVGLFLSCVPLLLHSELINVDLTVDNQNYFDSGKYCTFSKDATAQHFGYSWNTACRIEKCERDNEWAVSLQNVYTLHSYQSVFLKMKSLVKMSPLACFEYNGYSFTFFEDRESGETAIFRGHQQKIVQRLSKHGRSNFVAFLPPDKSDFTLVDNHVFVIRDQRIYKFHISDYAKGNRALTFVTNSNDFRFNYLIYKPKDENINRGVFAHLRMSDAWMPISYLFNLFLIVLCTYILKQLRRVNRKNPLNGSGSTGYYSNPFIDDVYSSQHQQLLNISAIRYLIDSYGLSSVDDLYTCLKDEIKSGPEGGNCLYPNPLCAVDCVHISNADHPNQPVHIDGSLELIADVELYSTCYPKKKYEGIERTSVCGTEGLEDLPGRLAAVSVTPLRTSEQQQQQHEPESGRAGSDQLLERRRTRKRDYNLVRVLCRFNKCGPYRLMKQLQKRRTENLAYLSQLDIETVHLRKNIKIIPDALCPIGANQVFAYRGFLGITVQQHLYTRHRVMLKYPTLPCVVQFGGGHHRDIFPIELLRVSKTETL</sequence>
<evidence type="ECO:0000256" key="2">
    <source>
        <dbReference type="SAM" id="Phobius"/>
    </source>
</evidence>
<keyword evidence="2" id="KW-0472">Membrane</keyword>
<keyword evidence="2" id="KW-1133">Transmembrane helix</keyword>
<dbReference type="EMBL" id="JBICBT010000609">
    <property type="protein sequence ID" value="KAL3107680.1"/>
    <property type="molecule type" value="Genomic_DNA"/>
</dbReference>
<keyword evidence="5" id="KW-1185">Reference proteome</keyword>
<dbReference type="InterPro" id="IPR036085">
    <property type="entry name" value="PAZ_dom_sf"/>
</dbReference>
<proteinExistence type="predicted"/>
<reference evidence="4 5" key="1">
    <citation type="submission" date="2024-10" db="EMBL/GenBank/DDBJ databases">
        <authorList>
            <person name="Kim D."/>
        </authorList>
    </citation>
    <scope>NUCLEOTIDE SEQUENCE [LARGE SCALE GENOMIC DNA]</scope>
    <source>
        <strain evidence="4">BH-2024</strain>
    </source>
</reference>
<feature type="transmembrane region" description="Helical" evidence="2">
    <location>
        <begin position="219"/>
        <end position="239"/>
    </location>
</feature>
<feature type="region of interest" description="Disordered" evidence="1">
    <location>
        <begin position="390"/>
        <end position="415"/>
    </location>
</feature>
<keyword evidence="3" id="KW-0732">Signal</keyword>
<gene>
    <name evidence="4" type="ORF">niasHT_018813</name>
</gene>
<dbReference type="Proteomes" id="UP001620626">
    <property type="component" value="Unassembled WGS sequence"/>
</dbReference>
<dbReference type="SUPFAM" id="SSF101690">
    <property type="entry name" value="PAZ domain"/>
    <property type="match status" value="1"/>
</dbReference>
<protein>
    <submittedName>
        <fullName evidence="4">Uncharacterized protein</fullName>
    </submittedName>
</protein>
<evidence type="ECO:0000313" key="4">
    <source>
        <dbReference type="EMBL" id="KAL3107680.1"/>
    </source>
</evidence>
<dbReference type="AlphaFoldDB" id="A0ABD2KYN4"/>
<comment type="caution">
    <text evidence="4">The sequence shown here is derived from an EMBL/GenBank/DDBJ whole genome shotgun (WGS) entry which is preliminary data.</text>
</comment>
<dbReference type="Gene3D" id="2.170.260.10">
    <property type="entry name" value="paz domain"/>
    <property type="match status" value="1"/>
</dbReference>
<feature type="chain" id="PRO_5044779464" evidence="3">
    <location>
        <begin position="20"/>
        <end position="541"/>
    </location>
</feature>
<evidence type="ECO:0000256" key="3">
    <source>
        <dbReference type="SAM" id="SignalP"/>
    </source>
</evidence>
<feature type="signal peptide" evidence="3">
    <location>
        <begin position="1"/>
        <end position="19"/>
    </location>
</feature>
<evidence type="ECO:0000256" key="1">
    <source>
        <dbReference type="SAM" id="MobiDB-lite"/>
    </source>
</evidence>
<organism evidence="4 5">
    <name type="scientific">Heterodera trifolii</name>
    <dbReference type="NCBI Taxonomy" id="157864"/>
    <lineage>
        <taxon>Eukaryota</taxon>
        <taxon>Metazoa</taxon>
        <taxon>Ecdysozoa</taxon>
        <taxon>Nematoda</taxon>
        <taxon>Chromadorea</taxon>
        <taxon>Rhabditida</taxon>
        <taxon>Tylenchina</taxon>
        <taxon>Tylenchomorpha</taxon>
        <taxon>Tylenchoidea</taxon>
        <taxon>Heteroderidae</taxon>
        <taxon>Heteroderinae</taxon>
        <taxon>Heterodera</taxon>
    </lineage>
</organism>
<evidence type="ECO:0000313" key="5">
    <source>
        <dbReference type="Proteomes" id="UP001620626"/>
    </source>
</evidence>
<name>A0ABD2KYN4_9BILA</name>
<keyword evidence="2" id="KW-0812">Transmembrane</keyword>